<dbReference type="InterPro" id="IPR008145">
    <property type="entry name" value="GK/Ca_channel_bsu"/>
</dbReference>
<dbReference type="InterPro" id="IPR025875">
    <property type="entry name" value="Leu-rich_rpt_4"/>
</dbReference>
<reference evidence="4" key="2">
    <citation type="submission" date="2023-03" db="EMBL/GenBank/DDBJ databases">
        <authorList>
            <person name="Inwood S.N."/>
            <person name="Skelly J.G."/>
            <person name="Guhlin J."/>
            <person name="Harrop T.W.R."/>
            <person name="Goldson S.G."/>
            <person name="Dearden P.K."/>
        </authorList>
    </citation>
    <scope>NUCLEOTIDE SEQUENCE</scope>
    <source>
        <strain evidence="4">Irish</strain>
        <tissue evidence="4">Whole body</tissue>
    </source>
</reference>
<reference evidence="4" key="1">
    <citation type="journal article" date="2023" name="bioRxiv">
        <title>Scaffold-level genome assemblies of two parasitoid biocontrol wasps reveal the parthenogenesis mechanism and an associated novel virus.</title>
        <authorList>
            <person name="Inwood S."/>
            <person name="Skelly J."/>
            <person name="Guhlin J."/>
            <person name="Harrop T."/>
            <person name="Goldson S."/>
            <person name="Dearden P."/>
        </authorList>
    </citation>
    <scope>NUCLEOTIDE SEQUENCE</scope>
    <source>
        <strain evidence="4">Irish</strain>
        <tissue evidence="4">Whole body</tissue>
    </source>
</reference>
<accession>A0AA39C6Y8</accession>
<dbReference type="Gene3D" id="3.80.10.10">
    <property type="entry name" value="Ribonuclease Inhibitor"/>
    <property type="match status" value="2"/>
</dbReference>
<name>A0AA39C6Y8_9HYME</name>
<evidence type="ECO:0000256" key="2">
    <source>
        <dbReference type="ARBA" id="ARBA00022737"/>
    </source>
</evidence>
<proteinExistence type="predicted"/>
<dbReference type="AlphaFoldDB" id="A0AA39C6Y8"/>
<dbReference type="Gene3D" id="3.40.50.300">
    <property type="entry name" value="P-loop containing nucleotide triphosphate hydrolases"/>
    <property type="match status" value="1"/>
</dbReference>
<dbReference type="PROSITE" id="PS50052">
    <property type="entry name" value="GUANYLATE_KINASE_2"/>
    <property type="match status" value="1"/>
</dbReference>
<sequence length="780" mass="91054">MTDGHRKSYIMRNKWGRFALNVNLWDESNAPIVKVRDLSSIELNERERSGILSDRMIGASLNYLMTSPEIGSYVLTKCDLRKLNLMDINALKNYRYIQYLDLTHNKLTNLFSLNALSYLLYLKASHNHLMDILNFNPPWYLTYVNLSRNNIKFMNDLQEFWSIIRLDLSHNDIEAISGLQKLKYLRYLNLSYNLIECVQNLDYLNIQELNLEYNCIRRFISAEPGYGIETLSNLRTLIIGHNRLSSLEFFRNIYCLRLIDLKYNKISDLMEISHLKSLVYEIDLRGNPCTKWPNYKDVVLYSMPSVVFLDGAQVTIAEKVSAATTFDPSIELLASRGLTKLILLEQLNAPKIDESIIPYDEVSPPLVILTGPTAVKKTILGLHIAETLFKKVKYCRSHTTREFSINNIETKAYYVVEREEFNEMIRNGEFLTIEELIGNNYGFHSQEIADLKLENKIGIAQMDLQATIQMKSRYPNTKLILVLAKDEEIHRQWIKDKFKIFTWIKDSVENLWALTIGKRQSEHLIETMESKMNFINDIIDDIIDTLNLPSYSINVRPQSTGATTTDIILQSRTMLPKLTKTRQQLFEEKKHIKFKSASSIKELRRIYSSDIDENFSDLKVILDEQMNIIVDDDETKLKRRRAKMLRQRQAHRDVDNLILTEDTESIFSDESLDCSLQGFKESDVDPKILMNMYIEVILKSRQMYLDQHLNNPGFYSLVVYSDEFKNASNLLKTFIRDLYVNYPLKKPRNIPEVDYLNRSIIPNKIDEIVDELQTIKNFII</sequence>
<dbReference type="PROSITE" id="PS51450">
    <property type="entry name" value="LRR"/>
    <property type="match status" value="4"/>
</dbReference>
<dbReference type="Pfam" id="PF00625">
    <property type="entry name" value="Guanylate_kin"/>
    <property type="match status" value="1"/>
</dbReference>
<evidence type="ECO:0000259" key="3">
    <source>
        <dbReference type="PROSITE" id="PS50052"/>
    </source>
</evidence>
<gene>
    <name evidence="4" type="ORF">PV328_009926</name>
</gene>
<dbReference type="PANTHER" id="PTHR15454">
    <property type="entry name" value="NISCHARIN RELATED"/>
    <property type="match status" value="1"/>
</dbReference>
<dbReference type="SUPFAM" id="SSF52540">
    <property type="entry name" value="P-loop containing nucleoside triphosphate hydrolases"/>
    <property type="match status" value="1"/>
</dbReference>
<evidence type="ECO:0000313" key="4">
    <source>
        <dbReference type="EMBL" id="KAK0158993.1"/>
    </source>
</evidence>
<keyword evidence="2" id="KW-0677">Repeat</keyword>
<evidence type="ECO:0000256" key="1">
    <source>
        <dbReference type="ARBA" id="ARBA00022614"/>
    </source>
</evidence>
<dbReference type="GO" id="GO:0005737">
    <property type="term" value="C:cytoplasm"/>
    <property type="evidence" value="ECO:0007669"/>
    <property type="project" value="TreeGrafter"/>
</dbReference>
<dbReference type="SUPFAM" id="SSF52058">
    <property type="entry name" value="L domain-like"/>
    <property type="match status" value="1"/>
</dbReference>
<dbReference type="InterPro" id="IPR027417">
    <property type="entry name" value="P-loop_NTPase"/>
</dbReference>
<dbReference type="SMART" id="SM00072">
    <property type="entry name" value="GuKc"/>
    <property type="match status" value="1"/>
</dbReference>
<dbReference type="InterPro" id="IPR008144">
    <property type="entry name" value="Guanylate_kin-like_dom"/>
</dbReference>
<dbReference type="Proteomes" id="UP001168990">
    <property type="component" value="Unassembled WGS sequence"/>
</dbReference>
<feature type="domain" description="Guanylate kinase-like" evidence="3">
    <location>
        <begin position="364"/>
        <end position="623"/>
    </location>
</feature>
<comment type="caution">
    <text evidence="4">The sequence shown here is derived from an EMBL/GenBank/DDBJ whole genome shotgun (WGS) entry which is preliminary data.</text>
</comment>
<dbReference type="InterPro" id="IPR032675">
    <property type="entry name" value="LRR_dom_sf"/>
</dbReference>
<keyword evidence="1" id="KW-0433">Leucine-rich repeat</keyword>
<evidence type="ECO:0000313" key="5">
    <source>
        <dbReference type="Proteomes" id="UP001168990"/>
    </source>
</evidence>
<dbReference type="Pfam" id="PF12799">
    <property type="entry name" value="LRR_4"/>
    <property type="match status" value="1"/>
</dbReference>
<protein>
    <recommendedName>
        <fullName evidence="3">Guanylate kinase-like domain-containing protein</fullName>
    </recommendedName>
</protein>
<organism evidence="4 5">
    <name type="scientific">Microctonus aethiopoides</name>
    <dbReference type="NCBI Taxonomy" id="144406"/>
    <lineage>
        <taxon>Eukaryota</taxon>
        <taxon>Metazoa</taxon>
        <taxon>Ecdysozoa</taxon>
        <taxon>Arthropoda</taxon>
        <taxon>Hexapoda</taxon>
        <taxon>Insecta</taxon>
        <taxon>Pterygota</taxon>
        <taxon>Neoptera</taxon>
        <taxon>Endopterygota</taxon>
        <taxon>Hymenoptera</taxon>
        <taxon>Apocrita</taxon>
        <taxon>Ichneumonoidea</taxon>
        <taxon>Braconidae</taxon>
        <taxon>Euphorinae</taxon>
        <taxon>Microctonus</taxon>
    </lineage>
</organism>
<dbReference type="InterPro" id="IPR001611">
    <property type="entry name" value="Leu-rich_rpt"/>
</dbReference>
<dbReference type="EMBL" id="JAQQBS010001424">
    <property type="protein sequence ID" value="KAK0158993.1"/>
    <property type="molecule type" value="Genomic_DNA"/>
</dbReference>
<keyword evidence="5" id="KW-1185">Reference proteome</keyword>